<feature type="transmembrane region" description="Helical" evidence="1">
    <location>
        <begin position="49"/>
        <end position="68"/>
    </location>
</feature>
<feature type="transmembrane region" description="Helical" evidence="1">
    <location>
        <begin position="122"/>
        <end position="145"/>
    </location>
</feature>
<feature type="transmembrane region" description="Helical" evidence="1">
    <location>
        <begin position="157"/>
        <end position="175"/>
    </location>
</feature>
<gene>
    <name evidence="2" type="ORF">IPOD504_LOCUS17459</name>
</gene>
<keyword evidence="1" id="KW-0812">Transmembrane</keyword>
<dbReference type="PANTHER" id="PTHR11161">
    <property type="entry name" value="O-ACYLTRANSFERASE"/>
    <property type="match status" value="1"/>
</dbReference>
<sequence length="267" mass="30680">MNVSRCRQYWWSILLHIQNFVNPLNLCLGVTCRADDMGDYFVYYYVNSLTRASPFFVGMIFGYLLHLWRGTEIKITKALVTLYWCGTGLILGSLIYFMYINIQLDWDNQIADNLINSFMRSLWAVSLGWIIFACVKGYGGPINWFLSLQMWKLPARLSYAMYIIHFSLMLAYYNSAVEPMYFTVASVMFNFFAFLSIVVILAIVVTVVIDAPFSTLFKVMLGTGSKQPTKVVDKEIRPETIVPLDIKTGLPISAFDTEQNKLTNVRF</sequence>
<reference evidence="2" key="1">
    <citation type="submission" date="2022-03" db="EMBL/GenBank/DDBJ databases">
        <authorList>
            <person name="Martin H S."/>
        </authorList>
    </citation>
    <scope>NUCLEOTIDE SEQUENCE</scope>
</reference>
<keyword evidence="1" id="KW-0472">Membrane</keyword>
<name>A0ABN8J9L8_9NEOP</name>
<organism evidence="2 3">
    <name type="scientific">Iphiclides podalirius</name>
    <name type="common">scarce swallowtail</name>
    <dbReference type="NCBI Taxonomy" id="110791"/>
    <lineage>
        <taxon>Eukaryota</taxon>
        <taxon>Metazoa</taxon>
        <taxon>Ecdysozoa</taxon>
        <taxon>Arthropoda</taxon>
        <taxon>Hexapoda</taxon>
        <taxon>Insecta</taxon>
        <taxon>Pterygota</taxon>
        <taxon>Neoptera</taxon>
        <taxon>Endopterygota</taxon>
        <taxon>Lepidoptera</taxon>
        <taxon>Glossata</taxon>
        <taxon>Ditrysia</taxon>
        <taxon>Papilionoidea</taxon>
        <taxon>Papilionidae</taxon>
        <taxon>Papilioninae</taxon>
        <taxon>Iphiclides</taxon>
    </lineage>
</organism>
<keyword evidence="1" id="KW-1133">Transmembrane helix</keyword>
<proteinExistence type="predicted"/>
<dbReference type="Proteomes" id="UP000837857">
    <property type="component" value="Chromosome 9"/>
</dbReference>
<accession>A0ABN8J9L8</accession>
<evidence type="ECO:0008006" key="4">
    <source>
        <dbReference type="Google" id="ProtNLM"/>
    </source>
</evidence>
<dbReference type="InterPro" id="IPR052728">
    <property type="entry name" value="O2_lipid_transport_reg"/>
</dbReference>
<keyword evidence="3" id="KW-1185">Reference proteome</keyword>
<evidence type="ECO:0000313" key="3">
    <source>
        <dbReference type="Proteomes" id="UP000837857"/>
    </source>
</evidence>
<protein>
    <recommendedName>
        <fullName evidence="4">Acyltransferase 3 domain-containing protein</fullName>
    </recommendedName>
</protein>
<dbReference type="EMBL" id="OW152821">
    <property type="protein sequence ID" value="CAH2076892.1"/>
    <property type="molecule type" value="Genomic_DNA"/>
</dbReference>
<evidence type="ECO:0000313" key="2">
    <source>
        <dbReference type="EMBL" id="CAH2076892.1"/>
    </source>
</evidence>
<feature type="transmembrane region" description="Helical" evidence="1">
    <location>
        <begin position="187"/>
        <end position="209"/>
    </location>
</feature>
<feature type="non-terminal residue" evidence="2">
    <location>
        <position position="267"/>
    </location>
</feature>
<dbReference type="PANTHER" id="PTHR11161:SF0">
    <property type="entry name" value="O-ACYLTRANSFERASE LIKE PROTEIN"/>
    <property type="match status" value="1"/>
</dbReference>
<feature type="transmembrane region" description="Helical" evidence="1">
    <location>
        <begin position="80"/>
        <end position="102"/>
    </location>
</feature>
<evidence type="ECO:0000256" key="1">
    <source>
        <dbReference type="SAM" id="Phobius"/>
    </source>
</evidence>